<evidence type="ECO:0000256" key="1">
    <source>
        <dbReference type="SAM" id="MobiDB-lite"/>
    </source>
</evidence>
<reference evidence="3" key="2">
    <citation type="journal article" date="2010" name="Genome Res.">
        <title>Population genomic sequencing of Coccidioides fungi reveals recent hybridization and transposon control.</title>
        <authorList>
            <person name="Neafsey D.E."/>
            <person name="Barker B.M."/>
            <person name="Sharpton T.J."/>
            <person name="Stajich J.E."/>
            <person name="Park D.J."/>
            <person name="Whiston E."/>
            <person name="Hung C.-Y."/>
            <person name="McMahan C."/>
            <person name="White J."/>
            <person name="Sykes S."/>
            <person name="Heiman D."/>
            <person name="Young S."/>
            <person name="Zeng Q."/>
            <person name="Abouelleil A."/>
            <person name="Aftuck L."/>
            <person name="Bessette D."/>
            <person name="Brown A."/>
            <person name="FitzGerald M."/>
            <person name="Lui A."/>
            <person name="Macdonald J.P."/>
            <person name="Priest M."/>
            <person name="Orbach M.J."/>
            <person name="Galgiani J.N."/>
            <person name="Kirkland T.N."/>
            <person name="Cole G.T."/>
            <person name="Birren B.W."/>
            <person name="Henn M.R."/>
            <person name="Taylor J.W."/>
            <person name="Rounsley S.D."/>
        </authorList>
    </citation>
    <scope>GENOME REANNOTATION</scope>
    <source>
        <strain evidence="3">RS</strain>
    </source>
</reference>
<dbReference type="InterPro" id="IPR046670">
    <property type="entry name" value="DUF6540"/>
</dbReference>
<dbReference type="GeneID" id="4565672"/>
<proteinExistence type="predicted"/>
<gene>
    <name evidence="2" type="ORF">CIMG_00013</name>
</gene>
<dbReference type="VEuPathDB" id="FungiDB:CIMG_00013"/>
<protein>
    <submittedName>
        <fullName evidence="2">Uncharacterized protein</fullName>
    </submittedName>
</protein>
<dbReference type="EMBL" id="GG704911">
    <property type="protein sequence ID" value="EAS34659.2"/>
    <property type="molecule type" value="Genomic_DNA"/>
</dbReference>
<dbReference type="Proteomes" id="UP000001261">
    <property type="component" value="Unassembled WGS sequence"/>
</dbReference>
<dbReference type="OMA" id="HWALHLH"/>
<dbReference type="AlphaFoldDB" id="A0A0E1RXZ3"/>
<sequence>MSSNGKLRVLGRQQTSSASVVKRADEMDSPKLHVVFYRPRYGNFQHWALYLDADDQDVIFEVVGSHPNFQPNVVYSKPERSKNFVGKVFIATMSKNDIQRVHDVVRETPVDNDTVEWDCQEYVLDILDKLEDEFILEEDDEEYREARDELKEKRGAIL</sequence>
<dbReference type="RefSeq" id="XP_001246242.2">
    <property type="nucleotide sequence ID" value="XM_001246241.2"/>
</dbReference>
<keyword evidence="3" id="KW-1185">Reference proteome</keyword>
<dbReference type="Pfam" id="PF20174">
    <property type="entry name" value="DUF6540"/>
    <property type="match status" value="1"/>
</dbReference>
<dbReference type="InParanoid" id="A0A0E1RXZ3"/>
<name>A0A0E1RXZ3_COCIM</name>
<evidence type="ECO:0000313" key="2">
    <source>
        <dbReference type="EMBL" id="EAS34659.2"/>
    </source>
</evidence>
<organism evidence="2 3">
    <name type="scientific">Coccidioides immitis (strain RS)</name>
    <name type="common">Valley fever fungus</name>
    <dbReference type="NCBI Taxonomy" id="246410"/>
    <lineage>
        <taxon>Eukaryota</taxon>
        <taxon>Fungi</taxon>
        <taxon>Dikarya</taxon>
        <taxon>Ascomycota</taxon>
        <taxon>Pezizomycotina</taxon>
        <taxon>Eurotiomycetes</taxon>
        <taxon>Eurotiomycetidae</taxon>
        <taxon>Onygenales</taxon>
        <taxon>Onygenaceae</taxon>
        <taxon>Coccidioides</taxon>
    </lineage>
</organism>
<accession>A0A0E1RXZ3</accession>
<evidence type="ECO:0000313" key="3">
    <source>
        <dbReference type="Proteomes" id="UP000001261"/>
    </source>
</evidence>
<reference evidence="3" key="1">
    <citation type="journal article" date="2009" name="Genome Res.">
        <title>Comparative genomic analyses of the human fungal pathogens Coccidioides and their relatives.</title>
        <authorList>
            <person name="Sharpton T.J."/>
            <person name="Stajich J.E."/>
            <person name="Rounsley S.D."/>
            <person name="Gardner M.J."/>
            <person name="Wortman J.R."/>
            <person name="Jordar V.S."/>
            <person name="Maiti R."/>
            <person name="Kodira C.D."/>
            <person name="Neafsey D.E."/>
            <person name="Zeng Q."/>
            <person name="Hung C.-Y."/>
            <person name="McMahan C."/>
            <person name="Muszewska A."/>
            <person name="Grynberg M."/>
            <person name="Mandel M.A."/>
            <person name="Kellner E.M."/>
            <person name="Barker B.M."/>
            <person name="Galgiani J.N."/>
            <person name="Orbach M.J."/>
            <person name="Kirkland T.N."/>
            <person name="Cole G.T."/>
            <person name="Henn M.R."/>
            <person name="Birren B.W."/>
            <person name="Taylor J.W."/>
        </authorList>
    </citation>
    <scope>NUCLEOTIDE SEQUENCE [LARGE SCALE GENOMIC DNA]</scope>
    <source>
        <strain evidence="3">RS</strain>
    </source>
</reference>
<feature type="region of interest" description="Disordered" evidence="1">
    <location>
        <begin position="1"/>
        <end position="23"/>
    </location>
</feature>
<dbReference type="OrthoDB" id="37659at2759"/>
<dbReference type="KEGG" id="cim:CIMG_00013"/>